<evidence type="ECO:0000313" key="1">
    <source>
        <dbReference type="EMBL" id="KRN76593.1"/>
    </source>
</evidence>
<protein>
    <submittedName>
        <fullName evidence="1">OsmC family protein</fullName>
    </submittedName>
</protein>
<dbReference type="AlphaFoldDB" id="A0A0R2JH00"/>
<dbReference type="Proteomes" id="UP000051491">
    <property type="component" value="Unassembled WGS sequence"/>
</dbReference>
<gene>
    <name evidence="1" type="ORF">IV43_GL000748</name>
</gene>
<dbReference type="PANTHER" id="PTHR35368:SF1">
    <property type="entry name" value="HYDROPEROXIDE REDUCTASE"/>
    <property type="match status" value="1"/>
</dbReference>
<evidence type="ECO:0000313" key="2">
    <source>
        <dbReference type="Proteomes" id="UP000051491"/>
    </source>
</evidence>
<reference evidence="1 2" key="1">
    <citation type="journal article" date="2015" name="Genome Announc.">
        <title>Expanding the biotechnology potential of lactobacilli through comparative genomics of 213 strains and associated genera.</title>
        <authorList>
            <person name="Sun Z."/>
            <person name="Harris H.M."/>
            <person name="McCann A."/>
            <person name="Guo C."/>
            <person name="Argimon S."/>
            <person name="Zhang W."/>
            <person name="Yang X."/>
            <person name="Jeffery I.B."/>
            <person name="Cooney J.C."/>
            <person name="Kagawa T.F."/>
            <person name="Liu W."/>
            <person name="Song Y."/>
            <person name="Salvetti E."/>
            <person name="Wrobel A."/>
            <person name="Rasinkangas P."/>
            <person name="Parkhill J."/>
            <person name="Rea M.C."/>
            <person name="O'Sullivan O."/>
            <person name="Ritari J."/>
            <person name="Douillard F.P."/>
            <person name="Paul Ross R."/>
            <person name="Yang R."/>
            <person name="Briner A.E."/>
            <person name="Felis G.E."/>
            <person name="de Vos W.M."/>
            <person name="Barrangou R."/>
            <person name="Klaenhammer T.R."/>
            <person name="Caufield P.W."/>
            <person name="Cui Y."/>
            <person name="Zhang H."/>
            <person name="O'Toole P.W."/>
        </authorList>
    </citation>
    <scope>NUCLEOTIDE SEQUENCE [LARGE SCALE GENOMIC DNA]</scope>
    <source>
        <strain evidence="1 2">DSM 15353</strain>
    </source>
</reference>
<comment type="caution">
    <text evidence="1">The sequence shown here is derived from an EMBL/GenBank/DDBJ whole genome shotgun (WGS) entry which is preliminary data.</text>
</comment>
<dbReference type="RefSeq" id="WP_010495029.1">
    <property type="nucleotide sequence ID" value="NZ_JQBK01000187.1"/>
</dbReference>
<dbReference type="InterPro" id="IPR015946">
    <property type="entry name" value="KH_dom-like_a/b"/>
</dbReference>
<dbReference type="InterPro" id="IPR036102">
    <property type="entry name" value="OsmC/Ohrsf"/>
</dbReference>
<sequence>MAITTFKAKVVSTDDPNKYISYSRDFTVKFQTNELNNGYDEGITPNEGILCALGACEDIVAASFYKKEKFEYSSLYIPVRGEISGKRPGFDNIGVDIHFRTPKEKTEITKFVKFMEDTCPVRDNLVNTVPIVTKEVKSEK</sequence>
<dbReference type="PANTHER" id="PTHR35368">
    <property type="entry name" value="HYDROPEROXIDE REDUCTASE"/>
    <property type="match status" value="1"/>
</dbReference>
<dbReference type="Gene3D" id="3.30.300.20">
    <property type="match status" value="1"/>
</dbReference>
<proteinExistence type="predicted"/>
<dbReference type="SUPFAM" id="SSF82784">
    <property type="entry name" value="OsmC-like"/>
    <property type="match status" value="1"/>
</dbReference>
<accession>A0A0R2JH00</accession>
<dbReference type="Pfam" id="PF02566">
    <property type="entry name" value="OsmC"/>
    <property type="match status" value="1"/>
</dbReference>
<name>A0A0R2JH00_9LACO</name>
<dbReference type="InterPro" id="IPR003718">
    <property type="entry name" value="OsmC/Ohr_fam"/>
</dbReference>
<organism evidence="1 2">
    <name type="scientific">Ligilactobacillus acidipiscis</name>
    <dbReference type="NCBI Taxonomy" id="89059"/>
    <lineage>
        <taxon>Bacteria</taxon>
        <taxon>Bacillati</taxon>
        <taxon>Bacillota</taxon>
        <taxon>Bacilli</taxon>
        <taxon>Lactobacillales</taxon>
        <taxon>Lactobacillaceae</taxon>
        <taxon>Ligilactobacillus</taxon>
    </lineage>
</organism>
<dbReference type="EMBL" id="JQBK01000187">
    <property type="protein sequence ID" value="KRN76593.1"/>
    <property type="molecule type" value="Genomic_DNA"/>
</dbReference>
<dbReference type="PATRIC" id="fig|89059.3.peg.781"/>
<dbReference type="InterPro" id="IPR052924">
    <property type="entry name" value="OsmC/Ohr_hydroprdx_reductase"/>
</dbReference>